<dbReference type="GO" id="GO:0016020">
    <property type="term" value="C:membrane"/>
    <property type="evidence" value="ECO:0007669"/>
    <property type="project" value="InterPro"/>
</dbReference>
<gene>
    <name evidence="1" type="ORF">NPRO_01810</name>
</gene>
<dbReference type="KEGG" id="npy:NPRO_01810"/>
<dbReference type="EMBL" id="AP021858">
    <property type="protein sequence ID" value="BBO22586.1"/>
    <property type="molecule type" value="Genomic_DNA"/>
</dbReference>
<dbReference type="PANTHER" id="PTHR35984">
    <property type="entry name" value="PERIPLASMIC SERINE PROTEASE"/>
    <property type="match status" value="1"/>
</dbReference>
<dbReference type="Gene3D" id="3.90.226.10">
    <property type="entry name" value="2-enoyl-CoA Hydratase, Chain A, domain 1"/>
    <property type="match status" value="1"/>
</dbReference>
<dbReference type="GO" id="GO:0006508">
    <property type="term" value="P:proteolysis"/>
    <property type="evidence" value="ECO:0007669"/>
    <property type="project" value="UniProtKB-KW"/>
</dbReference>
<proteinExistence type="predicted"/>
<dbReference type="InterPro" id="IPR002825">
    <property type="entry name" value="Pept_S49_ser-pept_pro"/>
</dbReference>
<reference evidence="1" key="1">
    <citation type="journal article" name="DNA Res.">
        <title>The physiological potential of anammox bacteria as revealed by their core genome structure.</title>
        <authorList>
            <person name="Okubo T."/>
            <person name="Toyoda A."/>
            <person name="Fukuhara K."/>
            <person name="Uchiyama I."/>
            <person name="Harigaya Y."/>
            <person name="Kuroiwa M."/>
            <person name="Suzuki T."/>
            <person name="Murakami Y."/>
            <person name="Suwa Y."/>
            <person name="Takami H."/>
        </authorList>
    </citation>
    <scope>NUCLEOTIDE SEQUENCE</scope>
    <source>
        <strain evidence="1">317325-2</strain>
    </source>
</reference>
<sequence length="296" mass="33722">MPLTDRLDETILSILNGAAEKLETKLDANVMTYLGPIHEVFLNEFRNFVEHLAQSKKPRLAMLIKTGGGSAQAAEKMVEIMRHHYKEVWFVVPDFAMSAGTILVLSGDKVWMDYSSSLGPVDPQVLVTIQGNQQYVPALGHLDKVAELIEKSRQGTLTNAEFAILRDQNLAVLRSYEQARDLSINLLEEWLVKFKFKTWAKHRTDPAKVGKKVTDDEKKARAKEIAALLCDNKVWHSHGRLIGHDRLRDVVRLEIDDYSADLEMRALIREYHDPLNEYAARMGQQFCLHSKNRSTL</sequence>
<evidence type="ECO:0000313" key="2">
    <source>
        <dbReference type="Proteomes" id="UP000662873"/>
    </source>
</evidence>
<organism evidence="1 2">
    <name type="scientific">Candidatus Nitrosymbiomonas proteolyticus</name>
    <dbReference type="NCBI Taxonomy" id="2608984"/>
    <lineage>
        <taxon>Bacteria</taxon>
        <taxon>Bacillati</taxon>
        <taxon>Armatimonadota</taxon>
        <taxon>Armatimonadota incertae sedis</taxon>
        <taxon>Candidatus Nitrosymbiomonas</taxon>
    </lineage>
</organism>
<evidence type="ECO:0000313" key="1">
    <source>
        <dbReference type="EMBL" id="BBO22586.1"/>
    </source>
</evidence>
<name>A0A809S281_9BACT</name>
<dbReference type="Proteomes" id="UP000662873">
    <property type="component" value="Chromosome"/>
</dbReference>
<dbReference type="SUPFAM" id="SSF52096">
    <property type="entry name" value="ClpP/crotonase"/>
    <property type="match status" value="1"/>
</dbReference>
<dbReference type="AlphaFoldDB" id="A0A809S281"/>
<dbReference type="InterPro" id="IPR029045">
    <property type="entry name" value="ClpP/crotonase-like_dom_sf"/>
</dbReference>
<protein>
    <submittedName>
        <fullName evidence="1">Periplasmic serine protease</fullName>
    </submittedName>
</protein>
<keyword evidence="1" id="KW-0378">Hydrolase</keyword>
<keyword evidence="1" id="KW-0645">Protease</keyword>
<dbReference type="PANTHER" id="PTHR35984:SF1">
    <property type="entry name" value="PERIPLASMIC SERINE PROTEASE"/>
    <property type="match status" value="1"/>
</dbReference>
<dbReference type="GO" id="GO:0008233">
    <property type="term" value="F:peptidase activity"/>
    <property type="evidence" value="ECO:0007669"/>
    <property type="project" value="UniProtKB-KW"/>
</dbReference>
<dbReference type="Pfam" id="PF01972">
    <property type="entry name" value="SDH_protease"/>
    <property type="match status" value="1"/>
</dbReference>
<accession>A0A809S281</accession>